<gene>
    <name evidence="2" type="ORF">BSZ05_17700</name>
</gene>
<keyword evidence="1" id="KW-0732">Signal</keyword>
<proteinExistence type="predicted"/>
<feature type="chain" id="PRO_5042931765" description="Metallopeptidase" evidence="1">
    <location>
        <begin position="27"/>
        <end position="261"/>
    </location>
</feature>
<evidence type="ECO:0000313" key="3">
    <source>
        <dbReference type="Proteomes" id="UP000197092"/>
    </source>
</evidence>
<dbReference type="Pfam" id="PF14247">
    <property type="entry name" value="DUF4344"/>
    <property type="match status" value="1"/>
</dbReference>
<accession>A0AAN1FJC5</accession>
<dbReference type="AlphaFoldDB" id="A0AAN1FJC5"/>
<sequence length="261" mass="29460">MDNGMKSILTRTVFSVALLAPLTAISAVNISYGDTNTTSEQQAKTAIAHSKINELVVQLSDAYFPFNNDLTIQYGGDDGPLYDPQAHVVHIPYKFYTDSLKYFLNNDYQKKFGKPAKDGALDTLLHTLLHEAGHAYVADHGIPILGKEEDAVDNFAAVLMLNYVENGADATISAADMFSFESEDRPDYYDFVEYIGEHSFDLQRYFSTLCLVYGSDPENHATLLDEIEEDYREEQKDKCEMTFQQIDMNWKQVLGIKEDKS</sequence>
<dbReference type="Proteomes" id="UP000197092">
    <property type="component" value="Chromosome 2"/>
</dbReference>
<name>A0AAN1FJC5_9VIBR</name>
<reference evidence="3" key="1">
    <citation type="submission" date="2016-12" db="EMBL/GenBank/DDBJ databases">
        <title>Comparative genomic analysis reveals the diversity, evolution, and environmental adaptation strategies of the genus Vibrio.</title>
        <authorList>
            <person name="Lin H."/>
            <person name="Wang X."/>
            <person name="Zhang X.-H."/>
        </authorList>
    </citation>
    <scope>NUCLEOTIDE SEQUENCE [LARGE SCALE GENOMIC DNA]</scope>
    <source>
        <strain evidence="3">QT6D1</strain>
    </source>
</reference>
<feature type="signal peptide" evidence="1">
    <location>
        <begin position="1"/>
        <end position="26"/>
    </location>
</feature>
<dbReference type="InterPro" id="IPR025644">
    <property type="entry name" value="DUF4344"/>
</dbReference>
<organism evidence="2 3">
    <name type="scientific">Vibrio mediterranei</name>
    <dbReference type="NCBI Taxonomy" id="689"/>
    <lineage>
        <taxon>Bacteria</taxon>
        <taxon>Pseudomonadati</taxon>
        <taxon>Pseudomonadota</taxon>
        <taxon>Gammaproteobacteria</taxon>
        <taxon>Vibrionales</taxon>
        <taxon>Vibrionaceae</taxon>
        <taxon>Vibrio</taxon>
    </lineage>
</organism>
<protein>
    <recommendedName>
        <fullName evidence="4">Metallopeptidase</fullName>
    </recommendedName>
</protein>
<evidence type="ECO:0000256" key="1">
    <source>
        <dbReference type="SAM" id="SignalP"/>
    </source>
</evidence>
<evidence type="ECO:0000313" key="2">
    <source>
        <dbReference type="EMBL" id="ASI91684.1"/>
    </source>
</evidence>
<dbReference type="EMBL" id="CP018309">
    <property type="protein sequence ID" value="ASI91684.1"/>
    <property type="molecule type" value="Genomic_DNA"/>
</dbReference>
<dbReference type="KEGG" id="vsh:BSZ05_17700"/>
<evidence type="ECO:0008006" key="4">
    <source>
        <dbReference type="Google" id="ProtNLM"/>
    </source>
</evidence>